<name>A0A9Q1D9T7_CONCO</name>
<evidence type="ECO:0000256" key="14">
    <source>
        <dbReference type="RuleBase" id="RU367064"/>
    </source>
</evidence>
<comment type="cofactor">
    <cofactor evidence="14">
        <name>Fe(2+)</name>
        <dbReference type="ChEBI" id="CHEBI:29033"/>
    </cofactor>
    <text evidence="14">Binds 1 Fe(2+) ion per subunit.</text>
</comment>
<keyword evidence="11" id="KW-0539">Nucleus</keyword>
<feature type="region of interest" description="Disordered" evidence="15">
    <location>
        <begin position="1423"/>
        <end position="1462"/>
    </location>
</feature>
<feature type="region of interest" description="Disordered" evidence="15">
    <location>
        <begin position="1"/>
        <end position="78"/>
    </location>
</feature>
<dbReference type="GO" id="GO:0005634">
    <property type="term" value="C:nucleus"/>
    <property type="evidence" value="ECO:0007669"/>
    <property type="project" value="UniProtKB-UniRule"/>
</dbReference>
<feature type="region of interest" description="Disordered" evidence="15">
    <location>
        <begin position="805"/>
        <end position="824"/>
    </location>
</feature>
<dbReference type="Proteomes" id="UP001152803">
    <property type="component" value="Unassembled WGS sequence"/>
</dbReference>
<sequence length="1788" mass="193842">MTVSGRGSVDGPRRRPQMDNGSHDHLGDGALTNGASRRPDNGEDDEAATEEAANGCGWGPGPAKAPLGGPLQRTCWGGPRGPINEADMEDAQNLVAFSASVGALPASGHREEPSHPARQLRMDTAQLYEKFNQEMGNKEGVEPRPVVGVGALEGGQRCTQQDLGALQTALSQARHGHKPPNCNCDGPDCPDYLEWLEKKIKEAADEREEHHPTPPHQPQLNGAGLPPPLLPPGHRQHGPLPSSLPPIPCSPSVLSIAKEKNISLQTAIAIEALTQLSATVPQTVVPTAATSSSNHHHLQHHHHHQPHPAQPQPQHGTHLVPSSPCPSPSPSASPLPQSVPPLGMYPQQDPSYWDQHRPKSRSSPHPSSVSPYPSPCDRASPRNAWMGLNSDPHPRLPPHAGGDPMSELKQLLGDTSGKYINASFKFPAPLKDKGGGSSPGVTQVKQEIDLGDYPGSPCTAIGRYGLANGQQLPYPGAPQSPGATIRFQTQAALQHHLHHKRNLFCSGPPGLPPGMPPTQHRPSSTFQDLRKWWPQAKGPDEPTLVKQEPKEPKKKKSSAGASPSLKQQLQMQGAGMYPQLGLPPPKPKQIIIKKTKQRRPCPPSCPRAKFPYRSRCRPAAWPKLSRGPSRSRSSCPCPCPSRGPSAAPLRLTRAAPLQPFLRNLSDTPKRTRDLGPPDRDSGGCPSSIHSDRPPSSSLAGLVDSLDPKFEELIRQFEAEFPTPHSEQQEAPAPQPPPAEEASQSNSGPASPPRHSPVAQPTGEATELGGAAEDSGEKEGSTATPAKPSEEGAMEVEKRAETGFDIGSEGAICPPPQTLPPSQEAHLQIQQHRVLEDPFTAPFSPLPKRVKIEASGGLAVLSTTACLSLDTPTKEGPPAAPSLRGFLESPLRYLDTPTKNLLDTPIKADEDFPTCDCVEHIVEKDEGPYYNHLGAGPTVASVRTLMETRYGEKGEAIRIEKVVYTGREGKSSQGCPIAKWVIRRASEAEKLLCLVRPRAGHHCANAVIVILILAWEGVPRALGDKLYREITDTLTKFGNPTSRRCGLNDDRTCACQGKDPNTCGASFSFGCSWSMYFNGCKYARSKIPRKFRLQGDRPKEEEDLRDNLQNLATRVAPLYKQLAPQAYSNQCAKEQTAPDCRLGLTEGRPFSGVTACMDFCAHAHKDQHNLHNGCTVVCTLTKEDNRMVGQIPDDEQLHVLPLYTVANTDEFGSEENQRRKMQTGSFQVLRNFRREVRKLPEPAKSCRQRRLEAKKAASEKRKGSKQPGETPEKRIKMEAQQVASPHLQQENKAIPKQEVKPTVKLEKTDPRYQAFNGVPEGYASLGKRPASDPYNTSGVYSYPGYYARSGLPPNGSPAPGPINGFHPNLSRLPHGYYNYPTNVLFSPGFLGYDGRNGAWSNPAAVASMDRKPDVQSLQASLAHSYPDHPEQQQSAADDGARRGCQALAPAHPPRPLTAPADSARRTMPAIKQEPMDTPLNPDCRGEGLPPQRCVSTGPYQGELWPGHKPNGSFGVEFWTQAQRQHPHPQQQWGSYQGGQAGGFPSNPWCKAGEGRSSTPLGLQEKAWKSCGGSVAGCTPSLAPEGRLFPDAFQQTEAGQACWDLGGASDQGAEPGRRQEEDEEEEVWSDSEHNFLDPRIGGVAVAPAHGSILFECARRELHATTPLKKPDRSHPTRISLVFYQHKNLNQPNHGLAIWEAKMKLLAERARQRQQEAALLGLSQDDIKAYGKKRKWGGAAAGGGAGAAPGQCKDRREGVSTRQAPTNHTNTVVTAAPYAYTQLTGPYSRWV</sequence>
<gene>
    <name evidence="17" type="ORF">COCON_G00159080</name>
</gene>
<dbReference type="EMBL" id="JAFJMO010000011">
    <property type="protein sequence ID" value="KAJ8263451.1"/>
    <property type="molecule type" value="Genomic_DNA"/>
</dbReference>
<feature type="domain" description="Methylcytosine dioxygenase TET1-3 oxygenase" evidence="16">
    <location>
        <begin position="1071"/>
        <end position="1684"/>
    </location>
</feature>
<dbReference type="SMART" id="SM01333">
    <property type="entry name" value="Tet_JBP"/>
    <property type="match status" value="1"/>
</dbReference>
<feature type="compositionally biased region" description="Basic and acidic residues" evidence="15">
    <location>
        <begin position="705"/>
        <end position="717"/>
    </location>
</feature>
<feature type="compositionally biased region" description="Basic and acidic residues" evidence="15">
    <location>
        <begin position="667"/>
        <end position="681"/>
    </location>
</feature>
<feature type="compositionally biased region" description="Basic and acidic residues" evidence="15">
    <location>
        <begin position="1248"/>
        <end position="1260"/>
    </location>
</feature>
<comment type="similarity">
    <text evidence="3 14">Belongs to the TET family.</text>
</comment>
<evidence type="ECO:0000256" key="7">
    <source>
        <dbReference type="ARBA" id="ARBA00022964"/>
    </source>
</evidence>
<dbReference type="InterPro" id="IPR040175">
    <property type="entry name" value="TET1/2/3"/>
</dbReference>
<dbReference type="GO" id="GO:0141166">
    <property type="term" value="P:chromosomal 5-methylcytosine DNA demethylation pathway"/>
    <property type="evidence" value="ECO:0007669"/>
    <property type="project" value="UniProtKB-UniRule"/>
</dbReference>
<accession>A0A9Q1D9T7</accession>
<feature type="compositionally biased region" description="Basic and acidic residues" evidence="15">
    <location>
        <begin position="11"/>
        <end position="27"/>
    </location>
</feature>
<feature type="compositionally biased region" description="Low complexity" evidence="15">
    <location>
        <begin position="61"/>
        <end position="71"/>
    </location>
</feature>
<feature type="region of interest" description="Disordered" evidence="15">
    <location>
        <begin position="534"/>
        <end position="587"/>
    </location>
</feature>
<organism evidence="17 18">
    <name type="scientific">Conger conger</name>
    <name type="common">Conger eel</name>
    <name type="synonym">Muraena conger</name>
    <dbReference type="NCBI Taxonomy" id="82655"/>
    <lineage>
        <taxon>Eukaryota</taxon>
        <taxon>Metazoa</taxon>
        <taxon>Chordata</taxon>
        <taxon>Craniata</taxon>
        <taxon>Vertebrata</taxon>
        <taxon>Euteleostomi</taxon>
        <taxon>Actinopterygii</taxon>
        <taxon>Neopterygii</taxon>
        <taxon>Teleostei</taxon>
        <taxon>Anguilliformes</taxon>
        <taxon>Congridae</taxon>
        <taxon>Conger</taxon>
    </lineage>
</organism>
<comment type="cofactor">
    <cofactor evidence="14">
        <name>Zn(2+)</name>
        <dbReference type="ChEBI" id="CHEBI:29105"/>
    </cofactor>
    <text evidence="14">The zinc ions have a structural role.</text>
</comment>
<protein>
    <recommendedName>
        <fullName evidence="14">Methylcytosine dioxygenase TET</fullName>
        <ecNumber evidence="14">1.14.11.80</ecNumber>
    </recommendedName>
</protein>
<feature type="region of interest" description="Disordered" evidence="15">
    <location>
        <begin position="1238"/>
        <end position="1273"/>
    </location>
</feature>
<keyword evidence="9 14" id="KW-0408">Iron</keyword>
<evidence type="ECO:0000256" key="5">
    <source>
        <dbReference type="ARBA" id="ARBA00022723"/>
    </source>
</evidence>
<reference evidence="17" key="1">
    <citation type="journal article" date="2023" name="Science">
        <title>Genome structures resolve the early diversification of teleost fishes.</title>
        <authorList>
            <person name="Parey E."/>
            <person name="Louis A."/>
            <person name="Montfort J."/>
            <person name="Bouchez O."/>
            <person name="Roques C."/>
            <person name="Iampietro C."/>
            <person name="Lluch J."/>
            <person name="Castinel A."/>
            <person name="Donnadieu C."/>
            <person name="Desvignes T."/>
            <person name="Floi Bucao C."/>
            <person name="Jouanno E."/>
            <person name="Wen M."/>
            <person name="Mejri S."/>
            <person name="Dirks R."/>
            <person name="Jansen H."/>
            <person name="Henkel C."/>
            <person name="Chen W.J."/>
            <person name="Zahm M."/>
            <person name="Cabau C."/>
            <person name="Klopp C."/>
            <person name="Thompson A.W."/>
            <person name="Robinson-Rechavi M."/>
            <person name="Braasch I."/>
            <person name="Lecointre G."/>
            <person name="Bobe J."/>
            <person name="Postlethwait J.H."/>
            <person name="Berthelot C."/>
            <person name="Roest Crollius H."/>
            <person name="Guiguen Y."/>
        </authorList>
    </citation>
    <scope>NUCLEOTIDE SEQUENCE</scope>
    <source>
        <strain evidence="17">Concon-B</strain>
    </source>
</reference>
<dbReference type="InterPro" id="IPR046942">
    <property type="entry name" value="TET_oxygenase"/>
</dbReference>
<feature type="region of interest" description="Disordered" evidence="15">
    <location>
        <begin position="204"/>
        <end position="246"/>
    </location>
</feature>
<dbReference type="GO" id="GO:0045944">
    <property type="term" value="P:positive regulation of transcription by RNA polymerase II"/>
    <property type="evidence" value="ECO:0007669"/>
    <property type="project" value="TreeGrafter"/>
</dbReference>
<dbReference type="OrthoDB" id="8854879at2759"/>
<feature type="compositionally biased region" description="Basic residues" evidence="15">
    <location>
        <begin position="294"/>
        <end position="306"/>
    </location>
</feature>
<keyword evidence="18" id="KW-1185">Reference proteome</keyword>
<feature type="region of interest" description="Disordered" evidence="15">
    <location>
        <begin position="616"/>
        <end position="796"/>
    </location>
</feature>
<evidence type="ECO:0000256" key="9">
    <source>
        <dbReference type="ARBA" id="ARBA00023004"/>
    </source>
</evidence>
<dbReference type="GO" id="GO:0040029">
    <property type="term" value="P:epigenetic regulation of gene expression"/>
    <property type="evidence" value="ECO:0007669"/>
    <property type="project" value="InterPro"/>
</dbReference>
<evidence type="ECO:0000259" key="16">
    <source>
        <dbReference type="SMART" id="SM01333"/>
    </source>
</evidence>
<evidence type="ECO:0000256" key="1">
    <source>
        <dbReference type="ARBA" id="ARBA00004123"/>
    </source>
</evidence>
<evidence type="ECO:0000256" key="3">
    <source>
        <dbReference type="ARBA" id="ARBA00007502"/>
    </source>
</evidence>
<evidence type="ECO:0000256" key="15">
    <source>
        <dbReference type="SAM" id="MobiDB-lite"/>
    </source>
</evidence>
<dbReference type="InterPro" id="IPR024779">
    <property type="entry name" value="2OGFeDO_JBP1/TET_oxygenase_dom"/>
</dbReference>
<dbReference type="GO" id="GO:0005694">
    <property type="term" value="C:chromosome"/>
    <property type="evidence" value="ECO:0007669"/>
    <property type="project" value="UniProtKB-SubCell"/>
</dbReference>
<evidence type="ECO:0000313" key="18">
    <source>
        <dbReference type="Proteomes" id="UP001152803"/>
    </source>
</evidence>
<keyword evidence="5 14" id="KW-0479">Metal-binding</keyword>
<dbReference type="EC" id="1.14.11.80" evidence="14"/>
<dbReference type="GO" id="GO:0008270">
    <property type="term" value="F:zinc ion binding"/>
    <property type="evidence" value="ECO:0007669"/>
    <property type="project" value="UniProtKB-UniRule"/>
</dbReference>
<evidence type="ECO:0000256" key="13">
    <source>
        <dbReference type="ARBA" id="ARBA00049431"/>
    </source>
</evidence>
<dbReference type="Pfam" id="PF12851">
    <property type="entry name" value="Tet_JBP"/>
    <property type="match status" value="1"/>
</dbReference>
<comment type="function">
    <text evidence="14">Dioxygenase that catalyzes the conversion of the modified genomic base 5-methylcytosine (5mC) into 5-hydroxymethylcytosine (5hmC) and plays a key role in epigenetic chromatin reprogramming during embryonic development.</text>
</comment>
<comment type="catalytic activity">
    <reaction evidence="12 14">
        <text>a 5-formyl-2'-deoxycytidine in DNA + 2-oxoglutarate + O2 = a 5-carboxyl-2'-deoxycytidine in DNA + succinate + CO2 + H(+)</text>
        <dbReference type="Rhea" id="RHEA:53832"/>
        <dbReference type="Rhea" id="RHEA-COMP:13656"/>
        <dbReference type="Rhea" id="RHEA-COMP:13657"/>
        <dbReference type="ChEBI" id="CHEBI:15378"/>
        <dbReference type="ChEBI" id="CHEBI:15379"/>
        <dbReference type="ChEBI" id="CHEBI:16526"/>
        <dbReference type="ChEBI" id="CHEBI:16810"/>
        <dbReference type="ChEBI" id="CHEBI:30031"/>
        <dbReference type="ChEBI" id="CHEBI:137731"/>
        <dbReference type="ChEBI" id="CHEBI:137732"/>
        <dbReference type="EC" id="1.14.11.80"/>
    </reaction>
</comment>
<feature type="compositionally biased region" description="Low complexity" evidence="15">
    <location>
        <begin position="361"/>
        <end position="371"/>
    </location>
</feature>
<evidence type="ECO:0000256" key="4">
    <source>
        <dbReference type="ARBA" id="ARBA00022454"/>
    </source>
</evidence>
<evidence type="ECO:0000256" key="12">
    <source>
        <dbReference type="ARBA" id="ARBA00047840"/>
    </source>
</evidence>
<feature type="region of interest" description="Disordered" evidence="15">
    <location>
        <begin position="1735"/>
        <end position="1762"/>
    </location>
</feature>
<dbReference type="GO" id="GO:0070579">
    <property type="term" value="F:DNA 5-methylcytosine dioxygenase activity"/>
    <property type="evidence" value="ECO:0007669"/>
    <property type="project" value="UniProtKB-UniRule"/>
</dbReference>
<feature type="compositionally biased region" description="Low complexity" evidence="15">
    <location>
        <begin position="625"/>
        <end position="659"/>
    </location>
</feature>
<comment type="catalytic activity">
    <reaction evidence="13 14">
        <text>a 5-hydroxymethyl-2'-deoxycytidine in DNA + 2-oxoglutarate + O2 = a 5-formyl-2'-deoxycytidine in DNA + succinate + CO2 + H2O</text>
        <dbReference type="Rhea" id="RHEA:53828"/>
        <dbReference type="Rhea" id="RHEA-COMP:13315"/>
        <dbReference type="Rhea" id="RHEA-COMP:13656"/>
        <dbReference type="ChEBI" id="CHEBI:15377"/>
        <dbReference type="ChEBI" id="CHEBI:15379"/>
        <dbReference type="ChEBI" id="CHEBI:16526"/>
        <dbReference type="ChEBI" id="CHEBI:16810"/>
        <dbReference type="ChEBI" id="CHEBI:30031"/>
        <dbReference type="ChEBI" id="CHEBI:136731"/>
        <dbReference type="ChEBI" id="CHEBI:137731"/>
        <dbReference type="EC" id="1.14.11.80"/>
    </reaction>
</comment>
<evidence type="ECO:0000256" key="8">
    <source>
        <dbReference type="ARBA" id="ARBA00023002"/>
    </source>
</evidence>
<keyword evidence="7 14" id="KW-0223">Dioxygenase</keyword>
<dbReference type="PANTHER" id="PTHR23358:SF4">
    <property type="entry name" value="METHYLCYTOSINE DIOXYGENASE TET3"/>
    <property type="match status" value="1"/>
</dbReference>
<keyword evidence="6 14" id="KW-0862">Zinc</keyword>
<comment type="catalytic activity">
    <reaction evidence="14">
        <text>a 5-methyl-2'-deoxycytidine in DNA + 2-oxoglutarate + O2 = a 5-hydroxymethyl-2'-deoxycytidine in DNA + succinate + CO2</text>
        <dbReference type="Rhea" id="RHEA:52636"/>
        <dbReference type="Rhea" id="RHEA-COMP:11370"/>
        <dbReference type="Rhea" id="RHEA-COMP:13315"/>
        <dbReference type="ChEBI" id="CHEBI:15379"/>
        <dbReference type="ChEBI" id="CHEBI:16526"/>
        <dbReference type="ChEBI" id="CHEBI:16810"/>
        <dbReference type="ChEBI" id="CHEBI:30031"/>
        <dbReference type="ChEBI" id="CHEBI:85454"/>
        <dbReference type="ChEBI" id="CHEBI:136731"/>
        <dbReference type="EC" id="1.14.11.80"/>
    </reaction>
</comment>
<evidence type="ECO:0000313" key="17">
    <source>
        <dbReference type="EMBL" id="KAJ8263451.1"/>
    </source>
</evidence>
<keyword evidence="8 14" id="KW-0560">Oxidoreductase</keyword>
<feature type="compositionally biased region" description="Pro residues" evidence="15">
    <location>
        <begin position="323"/>
        <end position="339"/>
    </location>
</feature>
<evidence type="ECO:0000256" key="10">
    <source>
        <dbReference type="ARBA" id="ARBA00023125"/>
    </source>
</evidence>
<comment type="subcellular location">
    <subcellularLocation>
        <location evidence="2">Chromosome</location>
    </subcellularLocation>
    <subcellularLocation>
        <location evidence="1">Nucleus</location>
    </subcellularLocation>
</comment>
<dbReference type="PANTHER" id="PTHR23358">
    <property type="entry name" value="METHYLCYTOSINE DIOXYGENASE TET"/>
    <property type="match status" value="1"/>
</dbReference>
<evidence type="ECO:0000256" key="2">
    <source>
        <dbReference type="ARBA" id="ARBA00004286"/>
    </source>
</evidence>
<evidence type="ECO:0000256" key="11">
    <source>
        <dbReference type="ARBA" id="ARBA00023242"/>
    </source>
</evidence>
<keyword evidence="10" id="KW-0238">DNA-binding</keyword>
<feature type="region of interest" description="Disordered" evidence="15">
    <location>
        <begin position="1604"/>
        <end position="1623"/>
    </location>
</feature>
<feature type="region of interest" description="Disordered" evidence="15">
    <location>
        <begin position="288"/>
        <end position="409"/>
    </location>
</feature>
<keyword evidence="4" id="KW-0158">Chromosome</keyword>
<evidence type="ECO:0000256" key="6">
    <source>
        <dbReference type="ARBA" id="ARBA00022833"/>
    </source>
</evidence>
<comment type="caution">
    <text evidence="17">The sequence shown here is derived from an EMBL/GenBank/DDBJ whole genome shotgun (WGS) entry which is preliminary data.</text>
</comment>
<proteinExistence type="inferred from homology"/>
<feature type="compositionally biased region" description="Low complexity" evidence="15">
    <location>
        <begin position="685"/>
        <end position="697"/>
    </location>
</feature>